<feature type="compositionally biased region" description="Polar residues" evidence="1">
    <location>
        <begin position="465"/>
        <end position="477"/>
    </location>
</feature>
<proteinExistence type="predicted"/>
<feature type="region of interest" description="Disordered" evidence="1">
    <location>
        <begin position="166"/>
        <end position="432"/>
    </location>
</feature>
<dbReference type="AlphaFoldDB" id="A0A061BL69"/>
<feature type="region of interest" description="Disordered" evidence="1">
    <location>
        <begin position="1"/>
        <end position="27"/>
    </location>
</feature>
<reference evidence="2" key="1">
    <citation type="journal article" date="2014" name="Genome Announc.">
        <title>Draft genome sequence of Rhodosporidium toruloides CECT1137, an oleaginous yeast of biotechnological interest.</title>
        <authorList>
            <person name="Morin N."/>
            <person name="Calcas X."/>
            <person name="Devillers H."/>
            <person name="Durrens P."/>
            <person name="Sherman D.J."/>
            <person name="Nicaud J.-M."/>
            <person name="Neuveglise C."/>
        </authorList>
    </citation>
    <scope>NUCLEOTIDE SEQUENCE</scope>
    <source>
        <strain evidence="2">CECT1137</strain>
    </source>
</reference>
<feature type="region of interest" description="Disordered" evidence="1">
    <location>
        <begin position="455"/>
        <end position="507"/>
    </location>
</feature>
<accession>A0A061BL69</accession>
<feature type="compositionally biased region" description="Polar residues" evidence="1">
    <location>
        <begin position="249"/>
        <end position="273"/>
    </location>
</feature>
<feature type="compositionally biased region" description="Low complexity" evidence="1">
    <location>
        <begin position="397"/>
        <end position="409"/>
    </location>
</feature>
<dbReference type="OrthoDB" id="2528549at2759"/>
<dbReference type="EMBL" id="LK052954">
    <property type="protein sequence ID" value="CDR48718.1"/>
    <property type="molecule type" value="Genomic_DNA"/>
</dbReference>
<name>A0A061BL69_RHOTO</name>
<evidence type="ECO:0000256" key="1">
    <source>
        <dbReference type="SAM" id="MobiDB-lite"/>
    </source>
</evidence>
<feature type="compositionally biased region" description="Basic and acidic residues" evidence="1">
    <location>
        <begin position="332"/>
        <end position="349"/>
    </location>
</feature>
<feature type="compositionally biased region" description="Low complexity" evidence="1">
    <location>
        <begin position="373"/>
        <end position="387"/>
    </location>
</feature>
<protein>
    <submittedName>
        <fullName evidence="2">RHTO0S19e03158g1_1</fullName>
    </submittedName>
</protein>
<feature type="compositionally biased region" description="Basic and acidic residues" evidence="1">
    <location>
        <begin position="306"/>
        <end position="323"/>
    </location>
</feature>
<feature type="compositionally biased region" description="Pro residues" evidence="1">
    <location>
        <begin position="481"/>
        <end position="491"/>
    </location>
</feature>
<evidence type="ECO:0000313" key="2">
    <source>
        <dbReference type="EMBL" id="CDR48718.1"/>
    </source>
</evidence>
<gene>
    <name evidence="2" type="ORF">RHTO0S_19e03158g</name>
</gene>
<feature type="compositionally biased region" description="Basic and acidic residues" evidence="1">
    <location>
        <begin position="183"/>
        <end position="193"/>
    </location>
</feature>
<organism evidence="2">
    <name type="scientific">Rhodotorula toruloides</name>
    <name type="common">Yeast</name>
    <name type="synonym">Rhodosporidium toruloides</name>
    <dbReference type="NCBI Taxonomy" id="5286"/>
    <lineage>
        <taxon>Eukaryota</taxon>
        <taxon>Fungi</taxon>
        <taxon>Dikarya</taxon>
        <taxon>Basidiomycota</taxon>
        <taxon>Pucciniomycotina</taxon>
        <taxon>Microbotryomycetes</taxon>
        <taxon>Sporidiobolales</taxon>
        <taxon>Sporidiobolaceae</taxon>
        <taxon>Rhodotorula</taxon>
    </lineage>
</organism>
<sequence>MRRQSLVRSAGDGNPEQHASLSPTLGRWTTPAHIQPRHRSHPVLDRFLSLLATLAIPLQLSSLALATPTLLLTVLEALLETRLIEVENGWRGSREEEDRRRLLLMLLEAITQVWEAIARRTGERGDGWTWRVDEVDVDKAIKGDEIEIARVVEALLCIAEALGAVEGRGGPSTPHDAQLCPRLDPDVFHDPHRSTTSTSLFAPRPLRSRSLVVPSSAEPRRPRASTDAGDPTVAPLSPPSHQTRHKMPDSSTLPHRDSPTSSTSFLATLNDPSSHLVDGWREKRPVPPLSPRRTGSAVAGELPSRSLKEALKRLEAGRREREVVGGASAEGGRQEGVEEEQAEKGRTEPIEGDSDTGERPTTSPARLRPRPPRLSNSRSSSSWSSVSELAKSPLPPCTCSTSPGRSAPATSPPKPSPPRAQRGTTTPAFARARRIRVSRIPFDSCSEDVALLSVHSSTDVERSSRSIGSTLSAPTSDPTLAEPPAPCPQPPRGNSRSPGDRPALSPYTVALTAKRDALKAKLAVLERREADRRALMS</sequence>